<organism evidence="2 3">
    <name type="scientific">Scylla paramamosain</name>
    <name type="common">Mud crab</name>
    <dbReference type="NCBI Taxonomy" id="85552"/>
    <lineage>
        <taxon>Eukaryota</taxon>
        <taxon>Metazoa</taxon>
        <taxon>Ecdysozoa</taxon>
        <taxon>Arthropoda</taxon>
        <taxon>Crustacea</taxon>
        <taxon>Multicrustacea</taxon>
        <taxon>Malacostraca</taxon>
        <taxon>Eumalacostraca</taxon>
        <taxon>Eucarida</taxon>
        <taxon>Decapoda</taxon>
        <taxon>Pleocyemata</taxon>
        <taxon>Brachyura</taxon>
        <taxon>Eubrachyura</taxon>
        <taxon>Portunoidea</taxon>
        <taxon>Portunidae</taxon>
        <taxon>Portuninae</taxon>
        <taxon>Scylla</taxon>
    </lineage>
</organism>
<accession>A0AAW0TK47</accession>
<keyword evidence="3" id="KW-1185">Reference proteome</keyword>
<name>A0AAW0TK47_SCYPA</name>
<gene>
    <name evidence="2" type="ORF">O3P69_020176</name>
</gene>
<proteinExistence type="predicted"/>
<sequence>MEGRCSVRIVLLSCNSTTSFVRRDEGDANDAEATDADDAEATWLKLTLTKNRRRSEVDADDAEATDGTEHLEENWWTMSDDEG</sequence>
<evidence type="ECO:0000256" key="1">
    <source>
        <dbReference type="SAM" id="MobiDB-lite"/>
    </source>
</evidence>
<dbReference type="EMBL" id="JARAKH010000029">
    <property type="protein sequence ID" value="KAK8388099.1"/>
    <property type="molecule type" value="Genomic_DNA"/>
</dbReference>
<reference evidence="2 3" key="1">
    <citation type="submission" date="2023-03" db="EMBL/GenBank/DDBJ databases">
        <title>High-quality genome of Scylla paramamosain provides insights in environmental adaptation.</title>
        <authorList>
            <person name="Zhang L."/>
        </authorList>
    </citation>
    <scope>NUCLEOTIDE SEQUENCE [LARGE SCALE GENOMIC DNA]</scope>
    <source>
        <strain evidence="2">LZ_2023a</strain>
        <tissue evidence="2">Muscle</tissue>
    </source>
</reference>
<protein>
    <submittedName>
        <fullName evidence="2">Uncharacterized protein</fullName>
    </submittedName>
</protein>
<comment type="caution">
    <text evidence="2">The sequence shown here is derived from an EMBL/GenBank/DDBJ whole genome shotgun (WGS) entry which is preliminary data.</text>
</comment>
<dbReference type="Proteomes" id="UP001487740">
    <property type="component" value="Unassembled WGS sequence"/>
</dbReference>
<feature type="region of interest" description="Disordered" evidence="1">
    <location>
        <begin position="52"/>
        <end position="83"/>
    </location>
</feature>
<dbReference type="AlphaFoldDB" id="A0AAW0TK47"/>
<evidence type="ECO:0000313" key="2">
    <source>
        <dbReference type="EMBL" id="KAK8388099.1"/>
    </source>
</evidence>
<evidence type="ECO:0000313" key="3">
    <source>
        <dbReference type="Proteomes" id="UP001487740"/>
    </source>
</evidence>